<dbReference type="Gene3D" id="2.70.98.60">
    <property type="entry name" value="alpha-galactosidase from lactobacil brevis"/>
    <property type="match status" value="1"/>
</dbReference>
<protein>
    <recommendedName>
        <fullName evidence="2">alpha-galactosidase</fullName>
        <ecNumber evidence="2">3.2.1.22</ecNumber>
    </recommendedName>
</protein>
<gene>
    <name evidence="6" type="primary">galA_3</name>
    <name evidence="6" type="ORF">Aco04nite_32410</name>
</gene>
<dbReference type="FunFam" id="3.20.20.70:FF:000118">
    <property type="entry name" value="Alpha-galactosidase"/>
    <property type="match status" value="1"/>
</dbReference>
<dbReference type="PANTHER" id="PTHR43053:SF3">
    <property type="entry name" value="ALPHA-GALACTOSIDASE C-RELATED"/>
    <property type="match status" value="1"/>
</dbReference>
<accession>A0A919VRH0</accession>
<organism evidence="6 7">
    <name type="scientific">Winogradskya consettensis</name>
    <dbReference type="NCBI Taxonomy" id="113560"/>
    <lineage>
        <taxon>Bacteria</taxon>
        <taxon>Bacillati</taxon>
        <taxon>Actinomycetota</taxon>
        <taxon>Actinomycetes</taxon>
        <taxon>Micromonosporales</taxon>
        <taxon>Micromonosporaceae</taxon>
        <taxon>Winogradskya</taxon>
    </lineage>
</organism>
<keyword evidence="4" id="KW-0326">Glycosidase</keyword>
<dbReference type="EC" id="3.2.1.22" evidence="2"/>
<dbReference type="InterPro" id="IPR031704">
    <property type="entry name" value="Glyco_hydro_36_N"/>
</dbReference>
<evidence type="ECO:0000256" key="3">
    <source>
        <dbReference type="ARBA" id="ARBA00022801"/>
    </source>
</evidence>
<dbReference type="GO" id="GO:0016052">
    <property type="term" value="P:carbohydrate catabolic process"/>
    <property type="evidence" value="ECO:0007669"/>
    <property type="project" value="InterPro"/>
</dbReference>
<dbReference type="SUPFAM" id="SSF51445">
    <property type="entry name" value="(Trans)glycosidases"/>
    <property type="match status" value="1"/>
</dbReference>
<keyword evidence="7" id="KW-1185">Reference proteome</keyword>
<evidence type="ECO:0000313" key="6">
    <source>
        <dbReference type="EMBL" id="GIM72880.1"/>
    </source>
</evidence>
<dbReference type="InterPro" id="IPR017853">
    <property type="entry name" value="GH"/>
</dbReference>
<name>A0A919VRH0_9ACTN</name>
<evidence type="ECO:0000313" key="7">
    <source>
        <dbReference type="Proteomes" id="UP000680865"/>
    </source>
</evidence>
<dbReference type="InterPro" id="IPR050985">
    <property type="entry name" value="Alpha-glycosidase_related"/>
</dbReference>
<evidence type="ECO:0000256" key="1">
    <source>
        <dbReference type="ARBA" id="ARBA00001255"/>
    </source>
</evidence>
<dbReference type="Proteomes" id="UP000680865">
    <property type="component" value="Unassembled WGS sequence"/>
</dbReference>
<dbReference type="CDD" id="cd14791">
    <property type="entry name" value="GH36"/>
    <property type="match status" value="1"/>
</dbReference>
<dbReference type="EMBL" id="BOQP01000016">
    <property type="protein sequence ID" value="GIM72880.1"/>
    <property type="molecule type" value="Genomic_DNA"/>
</dbReference>
<dbReference type="RefSeq" id="WP_212998031.1">
    <property type="nucleotide sequence ID" value="NZ_BAAATW010000007.1"/>
</dbReference>
<comment type="catalytic activity">
    <reaction evidence="1">
        <text>Hydrolysis of terminal, non-reducing alpha-D-galactose residues in alpha-D-galactosides, including galactose oligosaccharides, galactomannans and galactolipids.</text>
        <dbReference type="EC" id="3.2.1.22"/>
    </reaction>
</comment>
<dbReference type="PRINTS" id="PR00743">
    <property type="entry name" value="GLHYDRLASE36"/>
</dbReference>
<dbReference type="PANTHER" id="PTHR43053">
    <property type="entry name" value="GLYCOSIDASE FAMILY 31"/>
    <property type="match status" value="1"/>
</dbReference>
<feature type="domain" description="Glycosyl hydrolase family 36 N-terminal" evidence="5">
    <location>
        <begin position="22"/>
        <end position="252"/>
    </location>
</feature>
<dbReference type="Pfam" id="PF16875">
    <property type="entry name" value="Glyco_hydro_36N"/>
    <property type="match status" value="1"/>
</dbReference>
<comment type="caution">
    <text evidence="6">The sequence shown here is derived from an EMBL/GenBank/DDBJ whole genome shotgun (WGS) entry which is preliminary data.</text>
</comment>
<dbReference type="Pfam" id="PF02065">
    <property type="entry name" value="Melibiase"/>
    <property type="match status" value="1"/>
</dbReference>
<dbReference type="Gene3D" id="3.20.20.70">
    <property type="entry name" value="Aldolase class I"/>
    <property type="match status" value="1"/>
</dbReference>
<proteinExistence type="predicted"/>
<dbReference type="GO" id="GO:0004557">
    <property type="term" value="F:alpha-galactosidase activity"/>
    <property type="evidence" value="ECO:0007669"/>
    <property type="project" value="UniProtKB-EC"/>
</dbReference>
<evidence type="ECO:0000256" key="4">
    <source>
        <dbReference type="ARBA" id="ARBA00023295"/>
    </source>
</evidence>
<reference evidence="6" key="1">
    <citation type="submission" date="2021-03" db="EMBL/GenBank/DDBJ databases">
        <title>Whole genome shotgun sequence of Actinoplanes consettensis NBRC 14913.</title>
        <authorList>
            <person name="Komaki H."/>
            <person name="Tamura T."/>
        </authorList>
    </citation>
    <scope>NUCLEOTIDE SEQUENCE</scope>
    <source>
        <strain evidence="6">NBRC 14913</strain>
    </source>
</reference>
<keyword evidence="3" id="KW-0378">Hydrolase</keyword>
<dbReference type="InterPro" id="IPR002252">
    <property type="entry name" value="Glyco_hydro_36"/>
</dbReference>
<evidence type="ECO:0000256" key="2">
    <source>
        <dbReference type="ARBA" id="ARBA00012755"/>
    </source>
</evidence>
<sequence length="729" mass="78751">MSRFIHLTAAGVSVLLDCGGPGLPEIVHWGAALGAATPEQLAGLTLATAPQPIGFSIDGTPPVSIVPAQSAGWLGHPGLSGHRDGRAWSPAFTVTDLHTGTGHLTVEATDDTAALHLQLELELDPSGILRTRATLTSTAPGTYWLDDLLLFLPVPETTTELLDFTGHHLKERSPQRTAFTHGLRMRENRTGRTGYDSAYVLCAGTPGFANRTGQVWGIHTAFSGGARTLAERTYHGRSTLGGGELLLPGEIGLGDGDSYTTPWLYGCHSDTGLDGVSDRFHTMLRARPQHPRSPRPVVVNTWEAVYFDHDLDRLTELAERAADVGAERFVLDDGWFGSRRDDTSGLGDWTVSPDVWPQGLRPLIDVVRGLGMEFGLWVEPEMVNPDSELARAHPDWMMAAGDRLPPPARSQQVLDLANPGAYEHLRDRLAALLRDNDIAYLKWDHNRDLVDAGHPHSGRPGVHDQTLALYRLLDELRAAFPHVEIESCSSGGGRVDLEILARTDRVWASDCIDAHERLAIQRWTSLLVPLELIGSHVGAERSHTTRRALPLDMRAGSAIFGHFGIEWDLTSAKPAERERLGEWVTLYKEVRGLLHSGVLVHADLADPAYAVTGAVAADRTDALYAIIASATSDSYPPGVAALPGLDPDLEYHVRPQPPGDVPDGNAAAWGAALPWCTPEGVTLTGRMLGAAGLRMPVLYPDRVLLVRVTATDRVTAVDRVTATDGTVAA</sequence>
<dbReference type="AlphaFoldDB" id="A0A919VRH0"/>
<dbReference type="InterPro" id="IPR038417">
    <property type="entry name" value="Alpga-gal_N_sf"/>
</dbReference>
<dbReference type="InterPro" id="IPR013785">
    <property type="entry name" value="Aldolase_TIM"/>
</dbReference>
<evidence type="ECO:0000259" key="5">
    <source>
        <dbReference type="Pfam" id="PF16875"/>
    </source>
</evidence>